<evidence type="ECO:0000313" key="3">
    <source>
        <dbReference type="Proteomes" id="UP001501532"/>
    </source>
</evidence>
<organism evidence="2 3">
    <name type="scientific">Streptomyces glomeratus</name>
    <dbReference type="NCBI Taxonomy" id="284452"/>
    <lineage>
        <taxon>Bacteria</taxon>
        <taxon>Bacillati</taxon>
        <taxon>Actinomycetota</taxon>
        <taxon>Actinomycetes</taxon>
        <taxon>Kitasatosporales</taxon>
        <taxon>Streptomycetaceae</taxon>
        <taxon>Streptomyces</taxon>
    </lineage>
</organism>
<reference evidence="3" key="1">
    <citation type="journal article" date="2019" name="Int. J. Syst. Evol. Microbiol.">
        <title>The Global Catalogue of Microorganisms (GCM) 10K type strain sequencing project: providing services to taxonomists for standard genome sequencing and annotation.</title>
        <authorList>
            <consortium name="The Broad Institute Genomics Platform"/>
            <consortium name="The Broad Institute Genome Sequencing Center for Infectious Disease"/>
            <person name="Wu L."/>
            <person name="Ma J."/>
        </authorList>
    </citation>
    <scope>NUCLEOTIDE SEQUENCE [LARGE SCALE GENOMIC DNA]</scope>
    <source>
        <strain evidence="3">JCM 9091</strain>
    </source>
</reference>
<comment type="caution">
    <text evidence="2">The sequence shown here is derived from an EMBL/GenBank/DDBJ whole genome shotgun (WGS) entry which is preliminary data.</text>
</comment>
<accession>A0ABP6LE98</accession>
<feature type="region of interest" description="Disordered" evidence="1">
    <location>
        <begin position="85"/>
        <end position="110"/>
    </location>
</feature>
<evidence type="ECO:0000256" key="1">
    <source>
        <dbReference type="SAM" id="MobiDB-lite"/>
    </source>
</evidence>
<sequence>MSRKPHETDMARSARLSPPGCPAATTGVTCPSRTVTRSSTKAQVRDLGLVVLCGDQRPRAGFAPESLPAAFFAASAAAFSKDCRAGDQRAAATRRNRSAPWRSEISRPAG</sequence>
<protein>
    <submittedName>
        <fullName evidence="2">Uncharacterized protein</fullName>
    </submittedName>
</protein>
<keyword evidence="3" id="KW-1185">Reference proteome</keyword>
<dbReference type="RefSeq" id="WP_344413808.1">
    <property type="nucleotide sequence ID" value="NZ_BAAAUF010000018.1"/>
</dbReference>
<feature type="compositionally biased region" description="Polar residues" evidence="1">
    <location>
        <begin position="26"/>
        <end position="39"/>
    </location>
</feature>
<feature type="region of interest" description="Disordered" evidence="1">
    <location>
        <begin position="1"/>
        <end position="39"/>
    </location>
</feature>
<dbReference type="EMBL" id="BAAAUF010000018">
    <property type="protein sequence ID" value="GAA3041114.1"/>
    <property type="molecule type" value="Genomic_DNA"/>
</dbReference>
<proteinExistence type="predicted"/>
<evidence type="ECO:0000313" key="2">
    <source>
        <dbReference type="EMBL" id="GAA3041114.1"/>
    </source>
</evidence>
<name>A0ABP6LE98_9ACTN</name>
<dbReference type="Proteomes" id="UP001501532">
    <property type="component" value="Unassembled WGS sequence"/>
</dbReference>
<gene>
    <name evidence="2" type="ORF">GCM10010448_24640</name>
</gene>
<feature type="compositionally biased region" description="Basic and acidic residues" evidence="1">
    <location>
        <begin position="1"/>
        <end position="12"/>
    </location>
</feature>